<dbReference type="PANTHER" id="PTHR37743:SF1">
    <property type="entry name" value="ARM REPEAT SUPERFAMILY PROTEIN"/>
    <property type="match status" value="1"/>
</dbReference>
<evidence type="ECO:0000256" key="1">
    <source>
        <dbReference type="SAM" id="MobiDB-lite"/>
    </source>
</evidence>
<reference evidence="2 3" key="1">
    <citation type="submission" date="2009-08" db="EMBL/GenBank/DDBJ databases">
        <title>The Genome Sequence of Spizellomyces punctatus strain DAOM BR117.</title>
        <authorList>
            <consortium name="The Broad Institute Genome Sequencing Platform"/>
            <person name="Russ C."/>
            <person name="Cuomo C."/>
            <person name="Shea T."/>
            <person name="Young S.K."/>
            <person name="Zeng Q."/>
            <person name="Koehrsen M."/>
            <person name="Haas B."/>
            <person name="Borodovsky M."/>
            <person name="Guigo R."/>
            <person name="Alvarado L."/>
            <person name="Berlin A."/>
            <person name="Bochicchio J."/>
            <person name="Borenstein D."/>
            <person name="Chapman S."/>
            <person name="Chen Z."/>
            <person name="Engels R."/>
            <person name="Freedman E."/>
            <person name="Gellesch M."/>
            <person name="Goldberg J."/>
            <person name="Griggs A."/>
            <person name="Gujja S."/>
            <person name="Heiman D."/>
            <person name="Hepburn T."/>
            <person name="Howarth C."/>
            <person name="Jen D."/>
            <person name="Larson L."/>
            <person name="Lewis B."/>
            <person name="Mehta T."/>
            <person name="Park D."/>
            <person name="Pearson M."/>
            <person name="Roberts A."/>
            <person name="Saif S."/>
            <person name="Shenoy N."/>
            <person name="Sisk P."/>
            <person name="Stolte C."/>
            <person name="Sykes S."/>
            <person name="Thomson T."/>
            <person name="Walk T."/>
            <person name="White J."/>
            <person name="Yandava C."/>
            <person name="Burger G."/>
            <person name="Gray M.W."/>
            <person name="Holland P.W.H."/>
            <person name="King N."/>
            <person name="Lang F.B.F."/>
            <person name="Roger A.J."/>
            <person name="Ruiz-Trillo I."/>
            <person name="Lander E."/>
            <person name="Nusbaum C."/>
        </authorList>
    </citation>
    <scope>NUCLEOTIDE SEQUENCE [LARGE SCALE GENOMIC DNA]</scope>
    <source>
        <strain evidence="2 3">DAOM BR117</strain>
    </source>
</reference>
<dbReference type="GeneID" id="27689828"/>
<dbReference type="eggNOG" id="ENOG502TGTZ">
    <property type="taxonomic scope" value="Eukaryota"/>
</dbReference>
<evidence type="ECO:0000313" key="2">
    <source>
        <dbReference type="EMBL" id="KNC98127.1"/>
    </source>
</evidence>
<organism evidence="2 3">
    <name type="scientific">Spizellomyces punctatus (strain DAOM BR117)</name>
    <dbReference type="NCBI Taxonomy" id="645134"/>
    <lineage>
        <taxon>Eukaryota</taxon>
        <taxon>Fungi</taxon>
        <taxon>Fungi incertae sedis</taxon>
        <taxon>Chytridiomycota</taxon>
        <taxon>Chytridiomycota incertae sedis</taxon>
        <taxon>Chytridiomycetes</taxon>
        <taxon>Spizellomycetales</taxon>
        <taxon>Spizellomycetaceae</taxon>
        <taxon>Spizellomyces</taxon>
    </lineage>
</organism>
<dbReference type="RefSeq" id="XP_016606167.1">
    <property type="nucleotide sequence ID" value="XM_016754736.1"/>
</dbReference>
<dbReference type="OrthoDB" id="79603at2759"/>
<proteinExistence type="predicted"/>
<dbReference type="InterPro" id="IPR016024">
    <property type="entry name" value="ARM-type_fold"/>
</dbReference>
<dbReference type="VEuPathDB" id="FungiDB:SPPG_06534"/>
<keyword evidence="3" id="KW-1185">Reference proteome</keyword>
<protein>
    <submittedName>
        <fullName evidence="2">Uncharacterized protein</fullName>
    </submittedName>
</protein>
<name>A0A0L0HAF1_SPIPD</name>
<gene>
    <name evidence="2" type="ORF">SPPG_06534</name>
</gene>
<evidence type="ECO:0000313" key="3">
    <source>
        <dbReference type="Proteomes" id="UP000053201"/>
    </source>
</evidence>
<dbReference type="Proteomes" id="UP000053201">
    <property type="component" value="Unassembled WGS sequence"/>
</dbReference>
<sequence>MVDYINKSIQDIQNGIVPSQVLEPPQPSYHVPPSLGKSFLILFNTPEPVLRRVCEAYRKDDANTPTASALRGLEAYLERNDDRRTSMREIWSPLRDKIIKKGPDRNKSIRIISFLFNGPFKVELVAVLMEVLETGSKRDALSVVLATEGSDLLLRDVQAWTLVRGFLYRINNDRLVAEDNTVHHTKLTTGCLGCAFDLVKGAAQGLLVNDRMGEVLDIIEELVNSLLPFYWAHGFGTEVLSAIVEIICALRSRSRNGEVTKAISGLCISLASGLHPKLWSMSRTRYEAFLGAKLDEVPRSESVFEPIGVICCSLIQWTESETLNILNETGLDERLRDMVAENLCDPLAQPLLLALLRHFLPKHISALSRPILSMMDAEVMASGAPRILATLATVNKEDVIEGFLDMIASGKNLLPVVDEITAMFAVRRGLVEQLVQRIRDDGVWTGDTCEYLISHLDLTYLIPKLCDVLNSPDDEIRSTAVRRIVTVLGQHKPRAEAVSAFVEYTRTTARTKPSATHRIPKTPGEVGAPTLDKPDAQNNSTDHLDALFSTLKMWGEICPPAYWPQILPILLRKLYAAPQDSIMVRVLSTLAAFWTDPESSLCALEIVAGWIRLDTCTDASKRDYGEGEELVFLRLCPFLVLKILPIDAFSSIIVPSDYIYRQSLTDDALPTAEPQRPSLEHTGSIILNHLLRCATMPSQYAQLRQLSLEILARFPIQKTCVIIPPLFMQAWEEGDIWLTKGWVYWLCHVAGLWGRKIEGIILESGIIVARGVLTGFSADNTEEGQKLHLSAIDFFAIIIALLATEQPPLARQEKPNTFESVLNLVLDTLASPPNESCQTAMANVLSKSFKNLLSEDRRDAALWLGAMVWKTVLRVTSGTNGSVGVAASFQTLFHIVYVYTHGSHQKPTDIAGILEDLAEACLHGLESPFDIVQMSALKLLAACVAVSDDGRFKDPRIRKAVEGAVTGHADDEIGVLARRVLVALL</sequence>
<dbReference type="EMBL" id="KQ257461">
    <property type="protein sequence ID" value="KNC98127.1"/>
    <property type="molecule type" value="Genomic_DNA"/>
</dbReference>
<dbReference type="SUPFAM" id="SSF48371">
    <property type="entry name" value="ARM repeat"/>
    <property type="match status" value="1"/>
</dbReference>
<dbReference type="PANTHER" id="PTHR37743">
    <property type="entry name" value="ARM REPEAT SUPERFAMILY PROTEIN"/>
    <property type="match status" value="1"/>
</dbReference>
<dbReference type="OMA" id="PEPSICY"/>
<dbReference type="AlphaFoldDB" id="A0A0L0HAF1"/>
<dbReference type="InParanoid" id="A0A0L0HAF1"/>
<accession>A0A0L0HAF1</accession>
<feature type="region of interest" description="Disordered" evidence="1">
    <location>
        <begin position="512"/>
        <end position="536"/>
    </location>
</feature>